<reference evidence="2 3" key="1">
    <citation type="journal article" date="2019" name="Sci. Rep.">
        <title>Extended insight into the Mycobacterium chelonae-abscessus complex through whole genome sequencing of Mycobacterium salmoniphilum outbreak and Mycobacterium salmoniphilum-like strains.</title>
        <authorList>
            <person name="Behra P.R.K."/>
            <person name="Das S."/>
            <person name="Pettersson B.M.F."/>
            <person name="Shirreff L."/>
            <person name="DuCote T."/>
            <person name="Jacobsson K.G."/>
            <person name="Ennis D.G."/>
            <person name="Kirsebom L.A."/>
        </authorList>
    </citation>
    <scope>NUCLEOTIDE SEQUENCE [LARGE SCALE GENOMIC DNA]</scope>
    <source>
        <strain evidence="2 3">CCUG 60884</strain>
    </source>
</reference>
<gene>
    <name evidence="2" type="ORF">CCUG60884_00235</name>
</gene>
<evidence type="ECO:0000313" key="3">
    <source>
        <dbReference type="Proteomes" id="UP000294604"/>
    </source>
</evidence>
<organism evidence="2 3">
    <name type="scientific">Mycobacteroides salmoniphilum</name>
    <dbReference type="NCBI Taxonomy" id="404941"/>
    <lineage>
        <taxon>Bacteria</taxon>
        <taxon>Bacillati</taxon>
        <taxon>Actinomycetota</taxon>
        <taxon>Actinomycetes</taxon>
        <taxon>Mycobacteriales</taxon>
        <taxon>Mycobacteriaceae</taxon>
        <taxon>Mycobacteroides</taxon>
    </lineage>
</organism>
<dbReference type="Proteomes" id="UP000294604">
    <property type="component" value="Unassembled WGS sequence"/>
</dbReference>
<comment type="caution">
    <text evidence="2">The sequence shown here is derived from an EMBL/GenBank/DDBJ whole genome shotgun (WGS) entry which is preliminary data.</text>
</comment>
<proteinExistence type="predicted"/>
<evidence type="ECO:0000313" key="2">
    <source>
        <dbReference type="EMBL" id="TEA09067.1"/>
    </source>
</evidence>
<dbReference type="RefSeq" id="WP_134080949.1">
    <property type="nucleotide sequence ID" value="NZ_PECL01000003.1"/>
</dbReference>
<feature type="region of interest" description="Disordered" evidence="1">
    <location>
        <begin position="1"/>
        <end position="20"/>
    </location>
</feature>
<evidence type="ECO:0000256" key="1">
    <source>
        <dbReference type="SAM" id="MobiDB-lite"/>
    </source>
</evidence>
<accession>A0A4R8SZM3</accession>
<feature type="compositionally biased region" description="Polar residues" evidence="1">
    <location>
        <begin position="1"/>
        <end position="14"/>
    </location>
</feature>
<dbReference type="EMBL" id="PECL01000003">
    <property type="protein sequence ID" value="TEA09067.1"/>
    <property type="molecule type" value="Genomic_DNA"/>
</dbReference>
<name>A0A4R8SZM3_9MYCO</name>
<sequence length="292" mass="32198">MTSAVIEPTTQTPSPVDDGGPDYLWSDLRSYRNALSLQFEELAALLGIDETNQWEREAGQRRPGLYVMVELLLMEQFVENLTRAEIAAVIADAPDPEAVVGGTVVLEAFEGQDEFQAAYPHAVTRRDGNAYPVSFQQVAVGRAAAELSRRGYQVEVYRTDGRRADLRVRRLAAGLLKRETAELLGSNAKKYDMVERGKSAAPAGMIAELQAVDDFIDQAAVGLPVTSVDDADIVLMTNEPGEFHRAFPQARTRRDGRPYPTRILAIAAVRRARSMMADSGRPIRIHSVNQQD</sequence>
<protein>
    <submittedName>
        <fullName evidence="2">Uncharacterized protein</fullName>
    </submittedName>
</protein>
<dbReference type="AlphaFoldDB" id="A0A4R8SZM3"/>